<dbReference type="Proteomes" id="UP000692954">
    <property type="component" value="Unassembled WGS sequence"/>
</dbReference>
<organism evidence="1 2">
    <name type="scientific">Paramecium sonneborni</name>
    <dbReference type="NCBI Taxonomy" id="65129"/>
    <lineage>
        <taxon>Eukaryota</taxon>
        <taxon>Sar</taxon>
        <taxon>Alveolata</taxon>
        <taxon>Ciliophora</taxon>
        <taxon>Intramacronucleata</taxon>
        <taxon>Oligohymenophorea</taxon>
        <taxon>Peniculida</taxon>
        <taxon>Parameciidae</taxon>
        <taxon>Paramecium</taxon>
    </lineage>
</organism>
<sequence length="797" mass="95817">MGCIGSRPQNDEKRTSNDLYLLLDQLAEGQFVDTIIINTSVYNYCYIKQRKQWISRKKRIIKSVDKLMNSNLQSRNYIHSFLDSHPESIILLRPLRNFKPVFTQVTIHTALMKNDFFPQQIFVNFLDQTQSQLMNFSNNGKYTFFLQLQLQKLSSLKQFYKFQQILTIKISKIFKFVQLEFYGLIDWNSTQKQADLQKLKNKYGWKMKFIDISSNIPEHHQYFNSHQVFHIEEQTKEDLFVIIDPQGQVIRAEIPEFYVSKKPDEISQEFDDISSQKSKSIKYERKLLKELHLHYSSYISKNKPQITKSTLTKYQIMQQQIFQSSETISQVQYKDFKQLFKSSRLLQILSRYHPGEPFQFELIKQIYFNYDYDEHKFKEITKTYLLPSIYPTASIQKNKILTEICRELMESIGLRWKNPDLHLYSIPYTYTFNKIYLMEFLQDFTQQFTFQLQLFLIKRRTIEWQINYKSDNKIMKLKEEEKVEWTNQLNDSFVFQDMYELHNKSIVIKNLDDLKLLKQQQEQQLIQFKLIKTQKLCNKSMNLIKKYIYHRIDYQIQLNEKVMDFDESIKITMNSILFILYDDFEKQILIILNKLASIQDQFLEPMNIIIITQLENVNNTINDFNALQIQRLQIQFCNVNQAWNLKTGLLFKQDLVEKYFNVKREYKAFYVDKFGYLMAIQTSDEFINNIQKKNQNNIVVDWFIQQFGMTNKNNDQQWKLIKQECCQFNQKYEEIMSSYEVPKEMVITIKSIKCLLWDSHNHSFEEYSNCATITQNLNSVQKAQLNIFIPNIIRLII</sequence>
<accession>A0A8S1RKK1</accession>
<dbReference type="EMBL" id="CAJJDN010000181">
    <property type="protein sequence ID" value="CAD8127933.1"/>
    <property type="molecule type" value="Genomic_DNA"/>
</dbReference>
<evidence type="ECO:0000313" key="1">
    <source>
        <dbReference type="EMBL" id="CAD8127933.1"/>
    </source>
</evidence>
<name>A0A8S1RKK1_9CILI</name>
<evidence type="ECO:0000313" key="2">
    <source>
        <dbReference type="Proteomes" id="UP000692954"/>
    </source>
</evidence>
<reference evidence="1" key="1">
    <citation type="submission" date="2021-01" db="EMBL/GenBank/DDBJ databases">
        <authorList>
            <consortium name="Genoscope - CEA"/>
            <person name="William W."/>
        </authorList>
    </citation>
    <scope>NUCLEOTIDE SEQUENCE</scope>
</reference>
<comment type="caution">
    <text evidence="1">The sequence shown here is derived from an EMBL/GenBank/DDBJ whole genome shotgun (WGS) entry which is preliminary data.</text>
</comment>
<gene>
    <name evidence="1" type="ORF">PSON_ATCC_30995.1.T1810060</name>
</gene>
<proteinExistence type="predicted"/>
<keyword evidence="2" id="KW-1185">Reference proteome</keyword>
<protein>
    <submittedName>
        <fullName evidence="1">Uncharacterized protein</fullName>
    </submittedName>
</protein>
<dbReference type="AlphaFoldDB" id="A0A8S1RKK1"/>